<protein>
    <submittedName>
        <fullName evidence="3">Flagellar hook-length control protein FliK</fullName>
    </submittedName>
</protein>
<dbReference type="EMBL" id="JAPDOB010000002">
    <property type="protein sequence ID" value="MCW3798836.1"/>
    <property type="molecule type" value="Genomic_DNA"/>
</dbReference>
<accession>A0ABT3JJ71</accession>
<feature type="region of interest" description="Disordered" evidence="1">
    <location>
        <begin position="243"/>
        <end position="288"/>
    </location>
</feature>
<feature type="domain" description="Flagellar hook-length control protein-like C-terminal" evidence="2">
    <location>
        <begin position="169"/>
        <end position="245"/>
    </location>
</feature>
<dbReference type="InterPro" id="IPR038610">
    <property type="entry name" value="FliK-like_C_sf"/>
</dbReference>
<proteinExistence type="predicted"/>
<keyword evidence="3" id="KW-0969">Cilium</keyword>
<comment type="caution">
    <text evidence="3">The sequence shown here is derived from an EMBL/GenBank/DDBJ whole genome shotgun (WGS) entry which is preliminary data.</text>
</comment>
<evidence type="ECO:0000313" key="4">
    <source>
        <dbReference type="Proteomes" id="UP001526246"/>
    </source>
</evidence>
<name>A0ABT3JJ71_9SPHN</name>
<feature type="region of interest" description="Disordered" evidence="1">
    <location>
        <begin position="20"/>
        <end position="47"/>
    </location>
</feature>
<dbReference type="RefSeq" id="WP_264883891.1">
    <property type="nucleotide sequence ID" value="NZ_JAPDOB010000002.1"/>
</dbReference>
<evidence type="ECO:0000313" key="3">
    <source>
        <dbReference type="EMBL" id="MCW3798836.1"/>
    </source>
</evidence>
<keyword evidence="3" id="KW-0282">Flagellum</keyword>
<evidence type="ECO:0000259" key="2">
    <source>
        <dbReference type="Pfam" id="PF02120"/>
    </source>
</evidence>
<organism evidence="3 4">
    <name type="scientific">Sphingomonas arvum</name>
    <dbReference type="NCBI Taxonomy" id="2992113"/>
    <lineage>
        <taxon>Bacteria</taxon>
        <taxon>Pseudomonadati</taxon>
        <taxon>Pseudomonadota</taxon>
        <taxon>Alphaproteobacteria</taxon>
        <taxon>Sphingomonadales</taxon>
        <taxon>Sphingomonadaceae</taxon>
        <taxon>Sphingomonas</taxon>
    </lineage>
</organism>
<dbReference type="Gene3D" id="3.30.750.140">
    <property type="match status" value="1"/>
</dbReference>
<gene>
    <name evidence="3" type="ORF">OMW55_13555</name>
</gene>
<dbReference type="Proteomes" id="UP001526246">
    <property type="component" value="Unassembled WGS sequence"/>
</dbReference>
<evidence type="ECO:0000256" key="1">
    <source>
        <dbReference type="SAM" id="MobiDB-lite"/>
    </source>
</evidence>
<sequence>MPHDLAEATSVVEASAEQLLTTVPNVEDTGPGGPPDVDPSGEATEPVPVLSPGVTLAAVVHRPQPEPVKPSEVTCEESSGSASVRLPNDARPSSTLAAVSGETGKVGDAAAPMPAGIERAAASQPAPAPFTVAPLAPVTVPVPAAVAAPASMPRMTLSGEFGERLGVAIARQVKNGQEELTVRMDPAELGRIELKLAFDESGSLRVVVSADSTTVMDAMRRDLTEITRALNDAGVRADGQSFRFERASGDPGGSAATGSGSGGRSWGEQRGQRQGHGHGQERRGGAVWERVRLRSGTLDLLA</sequence>
<dbReference type="CDD" id="cd17470">
    <property type="entry name" value="T3SS_Flik_C"/>
    <property type="match status" value="1"/>
</dbReference>
<feature type="region of interest" description="Disordered" evidence="1">
    <location>
        <begin position="63"/>
        <end position="102"/>
    </location>
</feature>
<keyword evidence="3" id="KW-0966">Cell projection</keyword>
<feature type="compositionally biased region" description="Basic and acidic residues" evidence="1">
    <location>
        <begin position="278"/>
        <end position="288"/>
    </location>
</feature>
<dbReference type="Pfam" id="PF02120">
    <property type="entry name" value="Flg_hook"/>
    <property type="match status" value="1"/>
</dbReference>
<keyword evidence="4" id="KW-1185">Reference proteome</keyword>
<reference evidence="3 4" key="1">
    <citation type="submission" date="2022-10" db="EMBL/GenBank/DDBJ databases">
        <title>Sphingomonas sp.</title>
        <authorList>
            <person name="Jin C."/>
        </authorList>
    </citation>
    <scope>NUCLEOTIDE SEQUENCE [LARGE SCALE GENOMIC DNA]</scope>
    <source>
        <strain evidence="3 4">BN140010</strain>
    </source>
</reference>
<dbReference type="InterPro" id="IPR021136">
    <property type="entry name" value="Flagellar_hook_control-like_C"/>
</dbReference>